<keyword evidence="6" id="KW-0347">Helicase</keyword>
<comment type="caution">
    <text evidence="6">The sequence shown here is derived from an EMBL/GenBank/DDBJ whole genome shotgun (WGS) entry which is preliminary data.</text>
</comment>
<dbReference type="SUPFAM" id="SSF52980">
    <property type="entry name" value="Restriction endonuclease-like"/>
    <property type="match status" value="1"/>
</dbReference>
<dbReference type="Gene3D" id="3.40.50.300">
    <property type="entry name" value="P-loop containing nucleotide triphosphate hydrolases"/>
    <property type="match status" value="3"/>
</dbReference>
<proteinExistence type="predicted"/>
<dbReference type="FunFam" id="3.40.50.300:FF:002063">
    <property type="entry name" value="DNA helicase related protein"/>
    <property type="match status" value="1"/>
</dbReference>
<dbReference type="InterPro" id="IPR047187">
    <property type="entry name" value="SF1_C_Upf1"/>
</dbReference>
<dbReference type="InterPro" id="IPR049468">
    <property type="entry name" value="Restrct_endonuc-II-like_dom"/>
</dbReference>
<reference evidence="6 7" key="1">
    <citation type="journal article" date="2020" name="Cell Rep.">
        <title>Local necrotic cells trigger systemic immune activation via gut microbiome dysbiosis in Drosophila.</title>
        <authorList>
            <person name="Kosakamoto H."/>
            <person name="Yamauchi T."/>
            <person name="Akuzawa-Tokita Y."/>
            <person name="Nishimura K."/>
            <person name="Soga T."/>
            <person name="Murakami T."/>
            <person name="Mori H."/>
            <person name="Yamamoto K."/>
            <person name="Miyazaki R."/>
            <person name="Koto A."/>
            <person name="Miura M."/>
            <person name="Obata F."/>
        </authorList>
    </citation>
    <scope>NUCLEOTIDE SEQUENCE [LARGE SCALE GENOMIC DNA]</scope>
    <source>
        <strain evidence="6 7">Ai</strain>
    </source>
</reference>
<gene>
    <name evidence="6" type="ORF">DmAi_24790</name>
</gene>
<feature type="domain" description="DNA2/NAM7 helicase helicase" evidence="3">
    <location>
        <begin position="1358"/>
        <end position="1400"/>
    </location>
</feature>
<dbReference type="EMBL" id="BLJP01000012">
    <property type="protein sequence ID" value="GFE94420.1"/>
    <property type="molecule type" value="Genomic_DNA"/>
</dbReference>
<feature type="region of interest" description="Disordered" evidence="1">
    <location>
        <begin position="1"/>
        <end position="24"/>
    </location>
</feature>
<protein>
    <submittedName>
        <fullName evidence="6">DNA helicase</fullName>
    </submittedName>
</protein>
<dbReference type="PANTHER" id="PTHR10887:SF495">
    <property type="entry name" value="HELICASE SENATAXIN ISOFORM X1-RELATED"/>
    <property type="match status" value="1"/>
</dbReference>
<keyword evidence="6" id="KW-0067">ATP-binding</keyword>
<dbReference type="GO" id="GO:0004386">
    <property type="term" value="F:helicase activity"/>
    <property type="evidence" value="ECO:0007669"/>
    <property type="project" value="UniProtKB-KW"/>
</dbReference>
<keyword evidence="6" id="KW-0378">Hydrolase</keyword>
<dbReference type="InterPro" id="IPR041679">
    <property type="entry name" value="DNA2/NAM7-like_C"/>
</dbReference>
<dbReference type="Pfam" id="PF18741">
    <property type="entry name" value="MTES_1575"/>
    <property type="match status" value="1"/>
</dbReference>
<dbReference type="Pfam" id="PF13086">
    <property type="entry name" value="AAA_11"/>
    <property type="match status" value="2"/>
</dbReference>
<keyword evidence="6" id="KW-0547">Nucleotide-binding</keyword>
<feature type="domain" description="Restriction endonuclease type II-like" evidence="5">
    <location>
        <begin position="1665"/>
        <end position="1762"/>
    </location>
</feature>
<dbReference type="InterPro" id="IPR011335">
    <property type="entry name" value="Restrct_endonuc-II-like"/>
</dbReference>
<dbReference type="Pfam" id="PF13087">
    <property type="entry name" value="AAA_12"/>
    <property type="match status" value="1"/>
</dbReference>
<dbReference type="InterPro" id="IPR041677">
    <property type="entry name" value="DNA2/NAM7_AAA_11"/>
</dbReference>
<dbReference type="InterPro" id="IPR025103">
    <property type="entry name" value="DUF4011"/>
</dbReference>
<organism evidence="6 7">
    <name type="scientific">Acetobacter persici</name>
    <dbReference type="NCBI Taxonomy" id="1076596"/>
    <lineage>
        <taxon>Bacteria</taxon>
        <taxon>Pseudomonadati</taxon>
        <taxon>Pseudomonadota</taxon>
        <taxon>Alphaproteobacteria</taxon>
        <taxon>Acetobacterales</taxon>
        <taxon>Acetobacteraceae</taxon>
        <taxon>Acetobacter</taxon>
    </lineage>
</organism>
<evidence type="ECO:0000313" key="7">
    <source>
        <dbReference type="Proteomes" id="UP000548726"/>
    </source>
</evidence>
<feature type="domain" description="DNA2/NAM7 helicase-like C-terminal" evidence="4">
    <location>
        <begin position="1423"/>
        <end position="1617"/>
    </location>
</feature>
<evidence type="ECO:0000259" key="5">
    <source>
        <dbReference type="Pfam" id="PF18741"/>
    </source>
</evidence>
<feature type="domain" description="DUF3320" evidence="2">
    <location>
        <begin position="1876"/>
        <end position="1923"/>
    </location>
</feature>
<name>A0A6V8IA14_9PROT</name>
<dbReference type="InterPro" id="IPR021754">
    <property type="entry name" value="DUF3320"/>
</dbReference>
<evidence type="ECO:0000256" key="1">
    <source>
        <dbReference type="SAM" id="MobiDB-lite"/>
    </source>
</evidence>
<accession>A0A6V8IA14</accession>
<evidence type="ECO:0000259" key="2">
    <source>
        <dbReference type="Pfam" id="PF11784"/>
    </source>
</evidence>
<dbReference type="Pfam" id="PF13195">
    <property type="entry name" value="DUF4011"/>
    <property type="match status" value="1"/>
</dbReference>
<dbReference type="Pfam" id="PF11784">
    <property type="entry name" value="DUF3320"/>
    <property type="match status" value="1"/>
</dbReference>
<dbReference type="InterPro" id="IPR045055">
    <property type="entry name" value="DNA2/NAM7-like"/>
</dbReference>
<keyword evidence="7" id="KW-1185">Reference proteome</keyword>
<evidence type="ECO:0000313" key="6">
    <source>
        <dbReference type="EMBL" id="GFE94420.1"/>
    </source>
</evidence>
<evidence type="ECO:0000259" key="4">
    <source>
        <dbReference type="Pfam" id="PF13087"/>
    </source>
</evidence>
<dbReference type="PANTHER" id="PTHR10887">
    <property type="entry name" value="DNA2/NAM7 HELICASE FAMILY"/>
    <property type="match status" value="1"/>
</dbReference>
<dbReference type="SUPFAM" id="SSF52540">
    <property type="entry name" value="P-loop containing nucleoside triphosphate hydrolases"/>
    <property type="match status" value="1"/>
</dbReference>
<dbReference type="OrthoDB" id="9757917at2"/>
<feature type="domain" description="DNA2/NAM7 helicase helicase" evidence="3">
    <location>
        <begin position="710"/>
        <end position="773"/>
    </location>
</feature>
<dbReference type="Proteomes" id="UP000548726">
    <property type="component" value="Unassembled WGS sequence"/>
</dbReference>
<dbReference type="Gene3D" id="3.40.960.10">
    <property type="entry name" value="VSR Endonuclease"/>
    <property type="match status" value="1"/>
</dbReference>
<feature type="region of interest" description="Disordered" evidence="1">
    <location>
        <begin position="1773"/>
        <end position="1835"/>
    </location>
</feature>
<sequence>MDVEHMEDVSTVTETAQPDPVPPLPASPALKVSLQDALNASLWENSVPVLLELALQNQTERSFSQIDITVTSEPPVIRPRAWHLQQVEPGQFRTLKDLDLKLDGAFLNRQTEASRASVTFLAKDKETGEEVARTVTDLRVLARNEWGGLSGIPDILAAFVLPNDPAVARILRSATEILKKEGLTSSLEGYQGNKERVWQQAQAIWCAVCQLDLAYINPPASFIDHGQRIRLPSQSVEERLATCLDTTVLFAACLEAAGIRPVIVLTQGHAFTGFWLAKLDAGVSVMQDLPAVRNRLKLQDLAVFETTLVTAGRKPSFSVACEKGEASLRHAGEDEDNTFREIIDIHRARLRRIYPLSCTLPRDLPDGPGETEEPEAALPVFEAAPMLREDTQEMEEDKPATPADRLQRWCNRLLDMSGRNRLLNLPRSDKQLIVIDCPNASGLENHLAAMRAGRLTKPLRFCSWPDMMDAADPRQAHLHHERHHEDASRAYAEEALERNELLVSRKEAQIQAALTELYRRGRAAEYEGGSNVLFLTIGALAWTPEGRDKPYLAPLILIPVILERPSVKSGFVLRAHPDESRINATLLEMLQADYGLRFPSLDQDRLPEDEAGLDVDRILDVFRAGLRSVPGWEVRDYVTLTTLSFAKFLMWKDLQERSNTLRTSEVATRLLDGITAEDTETAPLPRFFEVDGSLDDALVKADLICPMEADSSQMKAVARAASGESFVLIGPPGTGKSQTIANIIANTLAQNRTILFVAEKRTALEVVRNRMKQIGLAEFCLDLFSPKASKLAVLGQLEAAQTVLENFNPEEWTQSRAQLDQLRTELNSYVLALHQKWRNGWTAYRAIGVTLRADDAQTLAVPLSWPDCNSHTPQDYQTLAETAENLASLHERIGDVVQSPQLAGLEHVEWSPIWEGRLLDAVTTALSSLNRLRSTAGEAARALGLGTADLSLRRLRQINSLCSQLLKPEACAWAFPDTSQQTLNMLLAEKTPIARHAQLKGELLTEWKPGVLTLPLENMVQEWQSSKDKWIFARSKIQKALRKKLETHTSAVPEACEDDLIRLAEIQALEKQLRDAQHQAFVGAVWQGLETDFSTIEAMHRWGAETRTALAACVGDTAGLLAARTHLNALLRDGMDLLRSGGPVHHALTAFQTALADCLASLDALGALSGSDALALVENSHATWLDAMMETLEAWKQSARDLRDWCSWKQACHNAVRQGLTPLITAIEQGLVAAQDVPWVFEANYARWWVRFAIDQSPLLRSFVAATHEKRIERFRALDRKLMDMSVRLIRAQLAGQIPDARTRQTDPEYKVLTRELAKKMQHLPIRQLAEKMPTALRRLTPCLMMSPLSVAQYLPADATAFDLVIFDEASQIPTWDAIGAIGRGRQVIVVGDPKQLPPTDFFNRTTSDTDEVIETQTCDLESILDECLGAGVPPVYLSWHYRSRHESLIAFSNQAYYGGQLITFPSPVTRDHAVSFRFVPDGVYMRGAGRTNPVEARAVVAEALRLLQDGSERSLGIVTFNSDQQTLITDLMDNARSEDPALERFFSDEAAEPVLIRNLENVQGEERDIMLFSLTYGPDQAGKISLNFGPLNRDGGERRLNVAITRARERLIVFGSLHGDQIDIARTQALGVHDLRKFLTFAEHGATALAGLHEGSVGDFDSDFEKEVAALLRLKGWQVVPQIGVSGFRVDLGVVDPDRPVTFLAGIECDGATYHRSATARDRDRLRQAVLENLGWTILRIWSTDWWTNAQRECDRLDKALQDLLDKAREERALQEEEQRAQMPQLSAEAEDGASEEPNRELSPPETDCQEVSQHTSGSDRKISPDAPQPYARAPEYLMPQSNGRLSFTEQPACEGQMDIVPDHQMDIVPDQTLFFKETYTPVLLQFIRQAVNRLGPVREDVLVQTLSRQHGFARAGRDIRDRLQGLIPSSFARTQEEVGTFIWPETLSPEEPLAFKAPATGETLDPATVPLTMLVSLATTLLPTGLPDEELIATMRKACGMARMGAATRSRFEAALALSRDDKARVSDAH</sequence>
<evidence type="ECO:0000259" key="3">
    <source>
        <dbReference type="Pfam" id="PF13086"/>
    </source>
</evidence>
<dbReference type="InterPro" id="IPR027417">
    <property type="entry name" value="P-loop_NTPase"/>
</dbReference>
<dbReference type="FunFam" id="3.40.960.10:FF:000002">
    <property type="entry name" value="DNA helicase related protein"/>
    <property type="match status" value="1"/>
</dbReference>
<dbReference type="CDD" id="cd18808">
    <property type="entry name" value="SF1_C_Upf1"/>
    <property type="match status" value="1"/>
</dbReference>